<evidence type="ECO:0000256" key="4">
    <source>
        <dbReference type="ARBA" id="ARBA00022798"/>
    </source>
</evidence>
<dbReference type="InterPro" id="IPR036188">
    <property type="entry name" value="FAD/NAD-bd_sf"/>
</dbReference>
<dbReference type="PROSITE" id="PS00978">
    <property type="entry name" value="FAD_G3PDH_2"/>
    <property type="match status" value="1"/>
</dbReference>
<dbReference type="Gene3D" id="1.10.8.870">
    <property type="entry name" value="Alpha-glycerophosphate oxidase, cap domain"/>
    <property type="match status" value="1"/>
</dbReference>
<dbReference type="Pfam" id="PF16901">
    <property type="entry name" value="DAO_C"/>
    <property type="match status" value="1"/>
</dbReference>
<dbReference type="PRINTS" id="PR01001">
    <property type="entry name" value="FADG3PDH"/>
</dbReference>
<evidence type="ECO:0000259" key="8">
    <source>
        <dbReference type="Pfam" id="PF16901"/>
    </source>
</evidence>
<comment type="cofactor">
    <cofactor evidence="1">
        <name>FAD</name>
        <dbReference type="ChEBI" id="CHEBI:57692"/>
    </cofactor>
</comment>
<accession>A0A6J6K7T3</accession>
<feature type="domain" description="Alpha-glycerophosphate oxidase C-terminal" evidence="8">
    <location>
        <begin position="417"/>
        <end position="526"/>
    </location>
</feature>
<dbReference type="InterPro" id="IPR031656">
    <property type="entry name" value="DAO_C"/>
</dbReference>
<protein>
    <submittedName>
        <fullName evidence="9">Unannotated protein</fullName>
    </submittedName>
</protein>
<name>A0A6J6K7T3_9ZZZZ</name>
<dbReference type="Gene3D" id="3.30.9.10">
    <property type="entry name" value="D-Amino Acid Oxidase, subunit A, domain 2"/>
    <property type="match status" value="1"/>
</dbReference>
<keyword evidence="5" id="KW-0274">FAD</keyword>
<proteinExistence type="inferred from homology"/>
<evidence type="ECO:0000256" key="1">
    <source>
        <dbReference type="ARBA" id="ARBA00001974"/>
    </source>
</evidence>
<dbReference type="GO" id="GO:0006071">
    <property type="term" value="P:glycerol metabolic process"/>
    <property type="evidence" value="ECO:0007669"/>
    <property type="project" value="UniProtKB-KW"/>
</dbReference>
<dbReference type="InterPro" id="IPR000447">
    <property type="entry name" value="G3P_DH_FAD-dep"/>
</dbReference>
<keyword evidence="3" id="KW-0285">Flavoprotein</keyword>
<evidence type="ECO:0000256" key="2">
    <source>
        <dbReference type="ARBA" id="ARBA00007330"/>
    </source>
</evidence>
<dbReference type="InterPro" id="IPR006076">
    <property type="entry name" value="FAD-dep_OxRdtase"/>
</dbReference>
<comment type="similarity">
    <text evidence="2">Belongs to the FAD-dependent glycerol-3-phosphate dehydrogenase family.</text>
</comment>
<dbReference type="PANTHER" id="PTHR11985:SF35">
    <property type="entry name" value="ANAEROBIC GLYCEROL-3-PHOSPHATE DEHYDROGENASE SUBUNIT A"/>
    <property type="match status" value="1"/>
</dbReference>
<dbReference type="GO" id="GO:0046168">
    <property type="term" value="P:glycerol-3-phosphate catabolic process"/>
    <property type="evidence" value="ECO:0007669"/>
    <property type="project" value="TreeGrafter"/>
</dbReference>
<dbReference type="GO" id="GO:0004368">
    <property type="term" value="F:glycerol-3-phosphate dehydrogenase (quinone) activity"/>
    <property type="evidence" value="ECO:0007669"/>
    <property type="project" value="InterPro"/>
</dbReference>
<evidence type="ECO:0000259" key="7">
    <source>
        <dbReference type="Pfam" id="PF01266"/>
    </source>
</evidence>
<dbReference type="AlphaFoldDB" id="A0A6J6K7T3"/>
<dbReference type="EMBL" id="CAEZWJ010000003">
    <property type="protein sequence ID" value="CAB4644978.1"/>
    <property type="molecule type" value="Genomic_DNA"/>
</dbReference>
<keyword evidence="4" id="KW-0319">Glycerol metabolism</keyword>
<evidence type="ECO:0000256" key="3">
    <source>
        <dbReference type="ARBA" id="ARBA00022630"/>
    </source>
</evidence>
<organism evidence="9">
    <name type="scientific">freshwater metagenome</name>
    <dbReference type="NCBI Taxonomy" id="449393"/>
    <lineage>
        <taxon>unclassified sequences</taxon>
        <taxon>metagenomes</taxon>
        <taxon>ecological metagenomes</taxon>
    </lineage>
</organism>
<evidence type="ECO:0000313" key="9">
    <source>
        <dbReference type="EMBL" id="CAB4644978.1"/>
    </source>
</evidence>
<keyword evidence="6" id="KW-0560">Oxidoreductase</keyword>
<evidence type="ECO:0000256" key="5">
    <source>
        <dbReference type="ARBA" id="ARBA00022827"/>
    </source>
</evidence>
<gene>
    <name evidence="9" type="ORF">UFOPK2214_00170</name>
</gene>
<feature type="domain" description="FAD dependent oxidoreductase" evidence="7">
    <location>
        <begin position="22"/>
        <end position="395"/>
    </location>
</feature>
<dbReference type="Gene3D" id="3.50.50.60">
    <property type="entry name" value="FAD/NAD(P)-binding domain"/>
    <property type="match status" value="1"/>
</dbReference>
<reference evidence="9" key="1">
    <citation type="submission" date="2020-05" db="EMBL/GenBank/DDBJ databases">
        <authorList>
            <person name="Chiriac C."/>
            <person name="Salcher M."/>
            <person name="Ghai R."/>
            <person name="Kavagutti S V."/>
        </authorList>
    </citation>
    <scope>NUCLEOTIDE SEQUENCE</scope>
</reference>
<dbReference type="SUPFAM" id="SSF51905">
    <property type="entry name" value="FAD/NAD(P)-binding domain"/>
    <property type="match status" value="1"/>
</dbReference>
<dbReference type="PANTHER" id="PTHR11985">
    <property type="entry name" value="GLYCEROL-3-PHOSPHATE DEHYDROGENASE"/>
    <property type="match status" value="1"/>
</dbReference>
<dbReference type="PROSITE" id="PS00977">
    <property type="entry name" value="FAD_G3PDH_1"/>
    <property type="match status" value="1"/>
</dbReference>
<dbReference type="InterPro" id="IPR038299">
    <property type="entry name" value="DAO_C_sf"/>
</dbReference>
<evidence type="ECO:0000256" key="6">
    <source>
        <dbReference type="ARBA" id="ARBA00023002"/>
    </source>
</evidence>
<sequence>MSQHTEFDRLSSLQRLESEEFDVVVIGGGITGAGVALDAASRGLRVALLERDDFASGTSSKSSKLIHGGLRYLQQGDVRLVYEALRERKRLCRNAPHLVHVLPFMIPILTKNGVVSKKIARALGSAMWMYDLTGGWRIGRIHRRLSAKKAFTHLPTMEERKLASAYLYYDAEADDARLCLTVLRTAADKGAAIANRCTVNGIDTQSRTSHTVRVTDNLSGSSFTVNAKVVISATGVWADDVRALDEKTHPDTIRPAKGVHLTVPWDKVRNDIAVVIPVPKDRRSLFVVPWISNGDGTYQYTYIGTTDTDYKGPVNDPQCTKDDIEYVLDALNASITTGVTVDDVTGVWSGLRPLVKMDDSAAKAGRTADLSRRHKVFASDNGVITVTGGKLTTYREMAEDAVDEACTLLNVKAHSKTKALQLRGASGKRASSTQLDRHLDGRFGSDAAAIKALIAGDASLGEPLVPGLPYFKAEAVYAVTHEMATTLDDVLTRRTRSRLLDRKACARAAGDVANLMAPLLQWDAATRDRSLAQFMDECAREDAAALVTEAEFIASSTPGTEHQ</sequence>
<dbReference type="SUPFAM" id="SSF54373">
    <property type="entry name" value="FAD-linked reductases, C-terminal domain"/>
    <property type="match status" value="1"/>
</dbReference>
<dbReference type="Pfam" id="PF01266">
    <property type="entry name" value="DAO"/>
    <property type="match status" value="1"/>
</dbReference>